<feature type="domain" description="PASTA" evidence="3">
    <location>
        <begin position="427"/>
        <end position="493"/>
    </location>
</feature>
<dbReference type="Proteomes" id="UP001595900">
    <property type="component" value="Unassembled WGS sequence"/>
</dbReference>
<evidence type="ECO:0000259" key="2">
    <source>
        <dbReference type="PROSITE" id="PS50011"/>
    </source>
</evidence>
<name>A0ABV8QAC3_9MICO</name>
<gene>
    <name evidence="4" type="ORF">ACFOYW_17740</name>
</gene>
<sequence length="601" mass="63065">MNREEGEIDPLFADRFRLGSRERTTPLATIYHAYDTHLDRPVRLTVGPRSTTGVDRATAERVFHAIAVAAIRAPAGPGLPVVWDAGRGRWDGENIVWIASATLSGDTVDRFARPPEISAPDWELRVLSAAEQLARILQHTHSAGIVHGAVSPASVTIADHGTSGVAVGLVDFGPQPELLQAHDRTARARKQRWSAWARACLYPAPELEAGEQPTARTDVYGFGVIIAALLARIQIREPGWDELLHPSETVDVGVELRRIADQAMKQRPAERQYSFLVVAEQLAAIRNAVHVDEAAPGAGAAELDRTLTAEPPAEFVSAIAWVARRVPAATLDWIPGVRPLAARTGFSLRRPLVSPKNGVAQPPGLAAYWAKRTQHAQRTAAAILAVLVVLVAGTTALGLNRPADGTAVAASAPTHATTGTAQPPYHASRMVAIPAILGTSQATAESSLTLVGLHLGAVSSINGPQAAGTVLGAAPGPGTHVAAATYVDLTVASGRAVIPTDLEGHSEHDVVTALHAAGFRPAVALTDSSHYASGYVLRVWPAPGTLAAAGSSIDITVARYRRPTHTPTTAPTRTPTSIPSDSRTSPAAPTDSPTSTPEATG</sequence>
<dbReference type="EMBL" id="JBHSCN010000022">
    <property type="protein sequence ID" value="MFC4245215.1"/>
    <property type="molecule type" value="Genomic_DNA"/>
</dbReference>
<keyword evidence="5" id="KW-1185">Reference proteome</keyword>
<organism evidence="4 5">
    <name type="scientific">Gryllotalpicola reticulitermitis</name>
    <dbReference type="NCBI Taxonomy" id="1184153"/>
    <lineage>
        <taxon>Bacteria</taxon>
        <taxon>Bacillati</taxon>
        <taxon>Actinomycetota</taxon>
        <taxon>Actinomycetes</taxon>
        <taxon>Micrococcales</taxon>
        <taxon>Microbacteriaceae</taxon>
        <taxon>Gryllotalpicola</taxon>
    </lineage>
</organism>
<dbReference type="SMART" id="SM00740">
    <property type="entry name" value="PASTA"/>
    <property type="match status" value="2"/>
</dbReference>
<evidence type="ECO:0000256" key="1">
    <source>
        <dbReference type="SAM" id="MobiDB-lite"/>
    </source>
</evidence>
<accession>A0ABV8QAC3</accession>
<feature type="compositionally biased region" description="Low complexity" evidence="1">
    <location>
        <begin position="565"/>
        <end position="601"/>
    </location>
</feature>
<dbReference type="Gene3D" id="3.30.10.20">
    <property type="match status" value="2"/>
</dbReference>
<evidence type="ECO:0000313" key="5">
    <source>
        <dbReference type="Proteomes" id="UP001595900"/>
    </source>
</evidence>
<dbReference type="InterPro" id="IPR005543">
    <property type="entry name" value="PASTA_dom"/>
</dbReference>
<evidence type="ECO:0000259" key="3">
    <source>
        <dbReference type="PROSITE" id="PS51178"/>
    </source>
</evidence>
<comment type="caution">
    <text evidence="4">The sequence shown here is derived from an EMBL/GenBank/DDBJ whole genome shotgun (WGS) entry which is preliminary data.</text>
</comment>
<dbReference type="PROSITE" id="PS50011">
    <property type="entry name" value="PROTEIN_KINASE_DOM"/>
    <property type="match status" value="1"/>
</dbReference>
<reference evidence="5" key="1">
    <citation type="journal article" date="2019" name="Int. J. Syst. Evol. Microbiol.">
        <title>The Global Catalogue of Microorganisms (GCM) 10K type strain sequencing project: providing services to taxonomists for standard genome sequencing and annotation.</title>
        <authorList>
            <consortium name="The Broad Institute Genomics Platform"/>
            <consortium name="The Broad Institute Genome Sequencing Center for Infectious Disease"/>
            <person name="Wu L."/>
            <person name="Ma J."/>
        </authorList>
    </citation>
    <scope>NUCLEOTIDE SEQUENCE [LARGE SCALE GENOMIC DNA]</scope>
    <source>
        <strain evidence="5">CGMCC 1.10363</strain>
    </source>
</reference>
<proteinExistence type="predicted"/>
<dbReference type="RefSeq" id="WP_390232156.1">
    <property type="nucleotide sequence ID" value="NZ_JBHSCN010000022.1"/>
</dbReference>
<feature type="region of interest" description="Disordered" evidence="1">
    <location>
        <begin position="559"/>
        <end position="601"/>
    </location>
</feature>
<dbReference type="SUPFAM" id="SSF56112">
    <property type="entry name" value="Protein kinase-like (PK-like)"/>
    <property type="match status" value="1"/>
</dbReference>
<dbReference type="InterPro" id="IPR000719">
    <property type="entry name" value="Prot_kinase_dom"/>
</dbReference>
<dbReference type="InterPro" id="IPR011009">
    <property type="entry name" value="Kinase-like_dom_sf"/>
</dbReference>
<dbReference type="CDD" id="cd06577">
    <property type="entry name" value="PASTA_pknB"/>
    <property type="match status" value="2"/>
</dbReference>
<dbReference type="Pfam" id="PF03793">
    <property type="entry name" value="PASTA"/>
    <property type="match status" value="2"/>
</dbReference>
<dbReference type="Gene3D" id="1.10.510.10">
    <property type="entry name" value="Transferase(Phosphotransferase) domain 1"/>
    <property type="match status" value="1"/>
</dbReference>
<dbReference type="PROSITE" id="PS51178">
    <property type="entry name" value="PASTA"/>
    <property type="match status" value="1"/>
</dbReference>
<feature type="domain" description="Protein kinase" evidence="2">
    <location>
        <begin position="16"/>
        <end position="283"/>
    </location>
</feature>
<protein>
    <submittedName>
        <fullName evidence="4">PASTA domain-containing protein</fullName>
    </submittedName>
</protein>
<evidence type="ECO:0000313" key="4">
    <source>
        <dbReference type="EMBL" id="MFC4245215.1"/>
    </source>
</evidence>